<protein>
    <submittedName>
        <fullName evidence="2">Uncharacterized protein</fullName>
    </submittedName>
</protein>
<dbReference type="Proteomes" id="UP001187415">
    <property type="component" value="Unassembled WGS sequence"/>
</dbReference>
<organism evidence="2 3">
    <name type="scientific">Channa striata</name>
    <name type="common">Snakehead murrel</name>
    <name type="synonym">Ophicephalus striatus</name>
    <dbReference type="NCBI Taxonomy" id="64152"/>
    <lineage>
        <taxon>Eukaryota</taxon>
        <taxon>Metazoa</taxon>
        <taxon>Chordata</taxon>
        <taxon>Craniata</taxon>
        <taxon>Vertebrata</taxon>
        <taxon>Euteleostomi</taxon>
        <taxon>Actinopterygii</taxon>
        <taxon>Neopterygii</taxon>
        <taxon>Teleostei</taxon>
        <taxon>Neoteleostei</taxon>
        <taxon>Acanthomorphata</taxon>
        <taxon>Anabantaria</taxon>
        <taxon>Anabantiformes</taxon>
        <taxon>Channoidei</taxon>
        <taxon>Channidae</taxon>
        <taxon>Channa</taxon>
    </lineage>
</organism>
<evidence type="ECO:0000313" key="2">
    <source>
        <dbReference type="EMBL" id="KAK2849445.1"/>
    </source>
</evidence>
<dbReference type="AlphaFoldDB" id="A0AA88N295"/>
<evidence type="ECO:0000256" key="1">
    <source>
        <dbReference type="SAM" id="MobiDB-lite"/>
    </source>
</evidence>
<feature type="region of interest" description="Disordered" evidence="1">
    <location>
        <begin position="1"/>
        <end position="21"/>
    </location>
</feature>
<proteinExistence type="predicted"/>
<sequence length="118" mass="12977">MSSVPYRLTPERTPHTSLLPVAPGESAAALPQSASRLPDVAAVAGGLCSRWLSCVEAFHSRTDLSFSTVQHSSIRPSDIINVWPHITAHTFLLPSFLTRSTQTKPQSHRRQLLLQHNT</sequence>
<dbReference type="EMBL" id="JAUPFM010000006">
    <property type="protein sequence ID" value="KAK2849445.1"/>
    <property type="molecule type" value="Genomic_DNA"/>
</dbReference>
<reference evidence="2" key="1">
    <citation type="submission" date="2023-07" db="EMBL/GenBank/DDBJ databases">
        <title>Chromosome-level Genome Assembly of Striped Snakehead (Channa striata).</title>
        <authorList>
            <person name="Liu H."/>
        </authorList>
    </citation>
    <scope>NUCLEOTIDE SEQUENCE</scope>
    <source>
        <strain evidence="2">Gz</strain>
        <tissue evidence="2">Muscle</tissue>
    </source>
</reference>
<gene>
    <name evidence="2" type="ORF">Q5P01_009279</name>
</gene>
<keyword evidence="3" id="KW-1185">Reference proteome</keyword>
<evidence type="ECO:0000313" key="3">
    <source>
        <dbReference type="Proteomes" id="UP001187415"/>
    </source>
</evidence>
<name>A0AA88N295_CHASR</name>
<accession>A0AA88N295</accession>
<comment type="caution">
    <text evidence="2">The sequence shown here is derived from an EMBL/GenBank/DDBJ whole genome shotgun (WGS) entry which is preliminary data.</text>
</comment>